<gene>
    <name evidence="1" type="ORF">WJX75_000699</name>
</gene>
<dbReference type="SUPFAM" id="SSF48371">
    <property type="entry name" value="ARM repeat"/>
    <property type="match status" value="1"/>
</dbReference>
<sequence length="209" mass="22651">MDATYREENGALDKKRLKGSRCRREILHEMDKNRAEALSVCGKNDSMDDFHDAMDSSKSKGLVDLMSMIEADPKLSTDPTACCSGQIVAATVLQKAVSEMPFIFELLLQEIFLEGLVLMVDEGRPAMQLAAVHLLTQLANTYPGREAICQAQGGLVVAMMLKTSRGAAVRAAAAGCLMKLLPQLTPLERQILWSIYPNQLPAPATGGAT</sequence>
<dbReference type="Proteomes" id="UP001491310">
    <property type="component" value="Unassembled WGS sequence"/>
</dbReference>
<dbReference type="EMBL" id="JALJOT010000001">
    <property type="protein sequence ID" value="KAK9918035.1"/>
    <property type="molecule type" value="Genomic_DNA"/>
</dbReference>
<proteinExistence type="predicted"/>
<dbReference type="InterPro" id="IPR011989">
    <property type="entry name" value="ARM-like"/>
</dbReference>
<evidence type="ECO:0000313" key="2">
    <source>
        <dbReference type="Proteomes" id="UP001491310"/>
    </source>
</evidence>
<evidence type="ECO:0008006" key="3">
    <source>
        <dbReference type="Google" id="ProtNLM"/>
    </source>
</evidence>
<dbReference type="Gene3D" id="1.25.10.10">
    <property type="entry name" value="Leucine-rich Repeat Variant"/>
    <property type="match status" value="1"/>
</dbReference>
<dbReference type="InterPro" id="IPR016024">
    <property type="entry name" value="ARM-type_fold"/>
</dbReference>
<organism evidence="1 2">
    <name type="scientific">Coccomyxa subellipsoidea</name>
    <dbReference type="NCBI Taxonomy" id="248742"/>
    <lineage>
        <taxon>Eukaryota</taxon>
        <taxon>Viridiplantae</taxon>
        <taxon>Chlorophyta</taxon>
        <taxon>core chlorophytes</taxon>
        <taxon>Trebouxiophyceae</taxon>
        <taxon>Trebouxiophyceae incertae sedis</taxon>
        <taxon>Coccomyxaceae</taxon>
        <taxon>Coccomyxa</taxon>
    </lineage>
</organism>
<keyword evidence="2" id="KW-1185">Reference proteome</keyword>
<protein>
    <recommendedName>
        <fullName evidence="3">ARM repeat-containing protein</fullName>
    </recommendedName>
</protein>
<accession>A0ABR2Z220</accession>
<reference evidence="1 2" key="1">
    <citation type="journal article" date="2024" name="Nat. Commun.">
        <title>Phylogenomics reveals the evolutionary origins of lichenization in chlorophyte algae.</title>
        <authorList>
            <person name="Puginier C."/>
            <person name="Libourel C."/>
            <person name="Otte J."/>
            <person name="Skaloud P."/>
            <person name="Haon M."/>
            <person name="Grisel S."/>
            <person name="Petersen M."/>
            <person name="Berrin J.G."/>
            <person name="Delaux P.M."/>
            <person name="Dal Grande F."/>
            <person name="Keller J."/>
        </authorList>
    </citation>
    <scope>NUCLEOTIDE SEQUENCE [LARGE SCALE GENOMIC DNA]</scope>
    <source>
        <strain evidence="1 2">SAG 216-7</strain>
    </source>
</reference>
<comment type="caution">
    <text evidence="1">The sequence shown here is derived from an EMBL/GenBank/DDBJ whole genome shotgun (WGS) entry which is preliminary data.</text>
</comment>
<evidence type="ECO:0000313" key="1">
    <source>
        <dbReference type="EMBL" id="KAK9918035.1"/>
    </source>
</evidence>
<name>A0ABR2Z220_9CHLO</name>